<dbReference type="InterPro" id="IPR000595">
    <property type="entry name" value="cNMP-bd_dom"/>
</dbReference>
<feature type="region of interest" description="Disordered" evidence="10">
    <location>
        <begin position="60"/>
        <end position="175"/>
    </location>
</feature>
<dbReference type="OrthoDB" id="417078at2759"/>
<comment type="subunit">
    <text evidence="8">Tetramer, composed of 2 regulatory (R) and 2 catalytic (C) subunits. In the presence of cAMP it dissociates into 2 active monomeric C subunits and an R dimer.</text>
</comment>
<dbReference type="Pfam" id="PF00027">
    <property type="entry name" value="cNMP_binding"/>
    <property type="match status" value="2"/>
</dbReference>
<sequence>MDNKENKELSADSEEILKELEKELLEHQPQDVVQFCATYFHFKLKEQRAQLISLAQSYSENYNENENESEIENENENENENDIENTSQSEEMGDARETFSESASASEKQESSNDEVEEEKKEDQEEVTSNHSNSRETNDHIETESEDETMDLPPPPPPPVNYNRGRRTSVSAESMAPTTDTNYVKIIIPKTDEQRKRIQVSISNNFLFKNLDEEQYTDVVNAMSEKRAVNGDCVIRQGGVGDFFYVVETGTLDIFISKNGGQPVKVGDYGPGASFGELALMYNAPRAATIMATSDCILWALDRITFRKILMENTSRKRKMYELFLEEVPLLSSLEPYERHKIADALESVTYNDSEVIIKQGDVGENFYLIESGEAAVLQEDDEGITREISTLHKGEYFGELALLTDKPRAATIRAKGRIKCATLGKKAFTRLLGPVVDIIKRNTANYAIISQKHQIVL</sequence>
<keyword evidence="13" id="KW-1185">Reference proteome</keyword>
<feature type="compositionally biased region" description="Acidic residues" evidence="10">
    <location>
        <begin position="63"/>
        <end position="83"/>
    </location>
</feature>
<keyword evidence="7 8" id="KW-0114">cAMP</keyword>
<comment type="caution">
    <text evidence="12">The sequence shown here is derived from an EMBL/GenBank/DDBJ whole genome shotgun (WGS) entry which is preliminary data.</text>
</comment>
<dbReference type="GO" id="GO:0005829">
    <property type="term" value="C:cytosol"/>
    <property type="evidence" value="ECO:0007669"/>
    <property type="project" value="TreeGrafter"/>
</dbReference>
<evidence type="ECO:0000256" key="9">
    <source>
        <dbReference type="PIRSR" id="PIRSR000548-1"/>
    </source>
</evidence>
<feature type="binding site" evidence="9">
    <location>
        <position position="286"/>
    </location>
    <ligand>
        <name>3',5'-cyclic AMP</name>
        <dbReference type="ChEBI" id="CHEBI:58165"/>
        <label>1</label>
    </ligand>
</feature>
<name>A0A1Y2FKP9_9FUNG</name>
<evidence type="ECO:0000256" key="5">
    <source>
        <dbReference type="ARBA" id="ARBA00022737"/>
    </source>
</evidence>
<accession>A0A1Y2FKP9</accession>
<keyword evidence="5" id="KW-0677">Repeat</keyword>
<dbReference type="GO" id="GO:0004862">
    <property type="term" value="F:cAMP-dependent protein kinase inhibitor activity"/>
    <property type="evidence" value="ECO:0007669"/>
    <property type="project" value="TreeGrafter"/>
</dbReference>
<feature type="domain" description="Cyclic nucleotide-binding" evidence="11">
    <location>
        <begin position="207"/>
        <end position="327"/>
    </location>
</feature>
<organism evidence="12 13">
    <name type="scientific">Neocallimastix californiae</name>
    <dbReference type="NCBI Taxonomy" id="1754190"/>
    <lineage>
        <taxon>Eukaryota</taxon>
        <taxon>Fungi</taxon>
        <taxon>Fungi incertae sedis</taxon>
        <taxon>Chytridiomycota</taxon>
        <taxon>Chytridiomycota incertae sedis</taxon>
        <taxon>Neocallimastigomycetes</taxon>
        <taxon>Neocallimastigales</taxon>
        <taxon>Neocallimastigaceae</taxon>
        <taxon>Neocallimastix</taxon>
    </lineage>
</organism>
<dbReference type="PIRSF" id="PIRSF000548">
    <property type="entry name" value="PK_regulatory"/>
    <property type="match status" value="1"/>
</dbReference>
<feature type="binding site" evidence="9">
    <location>
        <position position="400"/>
    </location>
    <ligand>
        <name>3',5'-cyclic AMP</name>
        <dbReference type="ChEBI" id="CHEBI:58165"/>
        <label>2</label>
    </ligand>
</feature>
<evidence type="ECO:0000256" key="8">
    <source>
        <dbReference type="PIRNR" id="PIRNR000548"/>
    </source>
</evidence>
<evidence type="ECO:0000313" key="12">
    <source>
        <dbReference type="EMBL" id="ORY83365.1"/>
    </source>
</evidence>
<dbReference type="FunFam" id="2.60.120.10:FF:000006">
    <property type="entry name" value="cAMP-dependent protein kinase type I-alpha regulatory subunit"/>
    <property type="match status" value="1"/>
</dbReference>
<dbReference type="Pfam" id="PF02197">
    <property type="entry name" value="RIIa"/>
    <property type="match status" value="1"/>
</dbReference>
<dbReference type="CDD" id="cd00038">
    <property type="entry name" value="CAP_ED"/>
    <property type="match status" value="2"/>
</dbReference>
<dbReference type="GO" id="GO:0005634">
    <property type="term" value="C:nucleus"/>
    <property type="evidence" value="ECO:0007669"/>
    <property type="project" value="TreeGrafter"/>
</dbReference>
<dbReference type="SUPFAM" id="SSF47391">
    <property type="entry name" value="Dimerization-anchoring domain of cAMP-dependent PK regulatory subunit"/>
    <property type="match status" value="1"/>
</dbReference>
<feature type="binding site" evidence="9">
    <location>
        <position position="409"/>
    </location>
    <ligand>
        <name>3',5'-cyclic AMP</name>
        <dbReference type="ChEBI" id="CHEBI:58165"/>
        <label>2</label>
    </ligand>
</feature>
<dbReference type="InterPro" id="IPR018490">
    <property type="entry name" value="cNMP-bd_dom_sf"/>
</dbReference>
<evidence type="ECO:0000256" key="3">
    <source>
        <dbReference type="ARBA" id="ARBA00022553"/>
    </source>
</evidence>
<keyword evidence="4 8" id="KW-0116">cAMP-binding</keyword>
<dbReference type="PRINTS" id="PR00103">
    <property type="entry name" value="CAMPKINASE"/>
</dbReference>
<evidence type="ECO:0000256" key="2">
    <source>
        <dbReference type="ARBA" id="ARBA00020355"/>
    </source>
</evidence>
<dbReference type="GO" id="GO:0005952">
    <property type="term" value="C:cAMP-dependent protein kinase complex"/>
    <property type="evidence" value="ECO:0007669"/>
    <property type="project" value="InterPro"/>
</dbReference>
<dbReference type="Gene3D" id="2.60.120.10">
    <property type="entry name" value="Jelly Rolls"/>
    <property type="match status" value="2"/>
</dbReference>
<dbReference type="InterPro" id="IPR003117">
    <property type="entry name" value="cAMP_dep_PK_reg_su_I/II_a/b"/>
</dbReference>
<feature type="binding site" evidence="9">
    <location>
        <position position="277"/>
    </location>
    <ligand>
        <name>3',5'-cyclic AMP</name>
        <dbReference type="ChEBI" id="CHEBI:58165"/>
        <label>1</label>
    </ligand>
</feature>
<dbReference type="PROSITE" id="PS00888">
    <property type="entry name" value="CNMP_BINDING_1"/>
    <property type="match status" value="1"/>
</dbReference>
<dbReference type="FunFam" id="2.60.120.10:FF:000039">
    <property type="entry name" value="cAMP-dependent protein kinase regulatory subunit"/>
    <property type="match status" value="1"/>
</dbReference>
<keyword evidence="3" id="KW-0597">Phosphoprotein</keyword>
<keyword evidence="6 8" id="KW-0547">Nucleotide-binding</keyword>
<evidence type="ECO:0000256" key="10">
    <source>
        <dbReference type="SAM" id="MobiDB-lite"/>
    </source>
</evidence>
<protein>
    <recommendedName>
        <fullName evidence="2 8">cAMP-dependent protein kinase regulatory subunit</fullName>
    </recommendedName>
</protein>
<keyword evidence="12" id="KW-0808">Transferase</keyword>
<feature type="compositionally biased region" description="Basic and acidic residues" evidence="10">
    <location>
        <begin position="133"/>
        <end position="143"/>
    </location>
</feature>
<evidence type="ECO:0000256" key="6">
    <source>
        <dbReference type="ARBA" id="ARBA00022741"/>
    </source>
</evidence>
<dbReference type="GO" id="GO:0034236">
    <property type="term" value="F:protein kinase A catalytic subunit binding"/>
    <property type="evidence" value="ECO:0007669"/>
    <property type="project" value="TreeGrafter"/>
</dbReference>
<comment type="similarity">
    <text evidence="1 8">Belongs to the cAMP-dependent kinase regulatory chain family.</text>
</comment>
<evidence type="ECO:0000256" key="1">
    <source>
        <dbReference type="ARBA" id="ARBA00005753"/>
    </source>
</evidence>
<dbReference type="SMART" id="SM00394">
    <property type="entry name" value="RIIa"/>
    <property type="match status" value="1"/>
</dbReference>
<dbReference type="InterPro" id="IPR014710">
    <property type="entry name" value="RmlC-like_jellyroll"/>
</dbReference>
<dbReference type="SMART" id="SM00100">
    <property type="entry name" value="cNMP"/>
    <property type="match status" value="2"/>
</dbReference>
<dbReference type="GO" id="GO:0033554">
    <property type="term" value="P:cellular response to stress"/>
    <property type="evidence" value="ECO:0007669"/>
    <property type="project" value="UniProtKB-ARBA"/>
</dbReference>
<proteinExistence type="inferred from homology"/>
<dbReference type="EMBL" id="MCOG01000007">
    <property type="protein sequence ID" value="ORY83365.1"/>
    <property type="molecule type" value="Genomic_DNA"/>
</dbReference>
<dbReference type="InterPro" id="IPR050503">
    <property type="entry name" value="cAMP-dep_PK_reg_su-like"/>
</dbReference>
<dbReference type="PANTHER" id="PTHR11635:SF152">
    <property type="entry name" value="CAMP-DEPENDENT PROTEIN KINASE TYPE I REGULATORY SUBUNIT-RELATED"/>
    <property type="match status" value="1"/>
</dbReference>
<dbReference type="InterPro" id="IPR012198">
    <property type="entry name" value="cAMP_dep_PK_reg_su"/>
</dbReference>
<evidence type="ECO:0000256" key="7">
    <source>
        <dbReference type="ARBA" id="ARBA00023149"/>
    </source>
</evidence>
<dbReference type="PANTHER" id="PTHR11635">
    <property type="entry name" value="CAMP-DEPENDENT PROTEIN KINASE REGULATORY CHAIN"/>
    <property type="match status" value="1"/>
</dbReference>
<dbReference type="PROSITE" id="PS00889">
    <property type="entry name" value="CNMP_BINDING_2"/>
    <property type="match status" value="2"/>
</dbReference>
<dbReference type="Proteomes" id="UP000193920">
    <property type="component" value="Unassembled WGS sequence"/>
</dbReference>
<dbReference type="GO" id="GO:0016301">
    <property type="term" value="F:kinase activity"/>
    <property type="evidence" value="ECO:0007669"/>
    <property type="project" value="UniProtKB-KW"/>
</dbReference>
<dbReference type="SUPFAM" id="SSF51206">
    <property type="entry name" value="cAMP-binding domain-like"/>
    <property type="match status" value="2"/>
</dbReference>
<dbReference type="PROSITE" id="PS50042">
    <property type="entry name" value="CNMP_BINDING_3"/>
    <property type="match status" value="2"/>
</dbReference>
<keyword evidence="12" id="KW-0418">Kinase</keyword>
<dbReference type="Gene3D" id="1.20.890.10">
    <property type="entry name" value="cAMP-dependent protein kinase regulatory subunit, dimerization-anchoring domain"/>
    <property type="match status" value="1"/>
</dbReference>
<dbReference type="AlphaFoldDB" id="A0A1Y2FKP9"/>
<evidence type="ECO:0000259" key="11">
    <source>
        <dbReference type="PROSITE" id="PS50042"/>
    </source>
</evidence>
<evidence type="ECO:0000256" key="4">
    <source>
        <dbReference type="ARBA" id="ARBA00022566"/>
    </source>
</evidence>
<feature type="domain" description="Cyclic nucleotide-binding" evidence="11">
    <location>
        <begin position="330"/>
        <end position="450"/>
    </location>
</feature>
<reference evidence="12 13" key="1">
    <citation type="submission" date="2016-08" db="EMBL/GenBank/DDBJ databases">
        <title>A Parts List for Fungal Cellulosomes Revealed by Comparative Genomics.</title>
        <authorList>
            <consortium name="DOE Joint Genome Institute"/>
            <person name="Haitjema C.H."/>
            <person name="Gilmore S.P."/>
            <person name="Henske J.K."/>
            <person name="Solomon K.V."/>
            <person name="De Groot R."/>
            <person name="Kuo A."/>
            <person name="Mondo S.J."/>
            <person name="Salamov A.A."/>
            <person name="Labutti K."/>
            <person name="Zhao Z."/>
            <person name="Chiniquy J."/>
            <person name="Barry K."/>
            <person name="Brewer H.M."/>
            <person name="Purvine S.O."/>
            <person name="Wright A.T."/>
            <person name="Boxma B."/>
            <person name="Van Alen T."/>
            <person name="Hackstein J.H."/>
            <person name="Baker S.E."/>
            <person name="Grigoriev I.V."/>
            <person name="O'Malley M.A."/>
        </authorList>
    </citation>
    <scope>NUCLEOTIDE SEQUENCE [LARGE SCALE GENOMIC DNA]</scope>
    <source>
        <strain evidence="12 13">G1</strain>
    </source>
</reference>
<gene>
    <name evidence="12" type="ORF">LY90DRAFT_375338</name>
</gene>
<dbReference type="GO" id="GO:0030552">
    <property type="term" value="F:cAMP binding"/>
    <property type="evidence" value="ECO:0007669"/>
    <property type="project" value="UniProtKB-KW"/>
</dbReference>
<dbReference type="InterPro" id="IPR018488">
    <property type="entry name" value="cNMP-bd_CS"/>
</dbReference>
<evidence type="ECO:0000313" key="13">
    <source>
        <dbReference type="Proteomes" id="UP000193920"/>
    </source>
</evidence>
<dbReference type="STRING" id="1754190.A0A1Y2FKP9"/>